<comment type="catalytic activity">
    <reaction evidence="11 12 13">
        <text>alpha-D-xylose = alpha-D-xylulofuranose</text>
        <dbReference type="Rhea" id="RHEA:22816"/>
        <dbReference type="ChEBI" id="CHEBI:28518"/>
        <dbReference type="ChEBI" id="CHEBI:188998"/>
        <dbReference type="EC" id="5.3.1.5"/>
    </reaction>
</comment>
<dbReference type="GO" id="GO:0005737">
    <property type="term" value="C:cytoplasm"/>
    <property type="evidence" value="ECO:0007669"/>
    <property type="project" value="UniProtKB-SubCell"/>
</dbReference>
<dbReference type="OrthoDB" id="9763981at2"/>
<feature type="active site" evidence="12">
    <location>
        <position position="103"/>
    </location>
</feature>
<feature type="binding site" evidence="12">
    <location>
        <position position="270"/>
    </location>
    <ligand>
        <name>Mg(2+)</name>
        <dbReference type="ChEBI" id="CHEBI:18420"/>
        <label>1</label>
    </ligand>
</feature>
<evidence type="ECO:0000256" key="12">
    <source>
        <dbReference type="HAMAP-Rule" id="MF_00455"/>
    </source>
</evidence>
<dbReference type="NCBIfam" id="TIGR02630">
    <property type="entry name" value="xylose_isom_A"/>
    <property type="match status" value="1"/>
</dbReference>
<comment type="subunit">
    <text evidence="3 12 14">Homotetramer.</text>
</comment>
<gene>
    <name evidence="12 16" type="primary">xylA</name>
    <name evidence="16" type="ORF">CKA38_05375</name>
</gene>
<dbReference type="NCBIfam" id="NF003998">
    <property type="entry name" value="PRK05474.1"/>
    <property type="match status" value="1"/>
</dbReference>
<feature type="binding site" evidence="12">
    <location>
        <position position="270"/>
    </location>
    <ligand>
        <name>Mg(2+)</name>
        <dbReference type="ChEBI" id="CHEBI:18420"/>
        <label>2</label>
    </ligand>
</feature>
<evidence type="ECO:0000256" key="7">
    <source>
        <dbReference type="ARBA" id="ARBA00022629"/>
    </source>
</evidence>
<evidence type="ECO:0000256" key="1">
    <source>
        <dbReference type="ARBA" id="ARBA00004496"/>
    </source>
</evidence>
<feature type="active site" evidence="12">
    <location>
        <position position="106"/>
    </location>
</feature>
<keyword evidence="10 12" id="KW-0119">Carbohydrate metabolism</keyword>
<feature type="binding site" evidence="12">
    <location>
        <position position="311"/>
    </location>
    <ligand>
        <name>Mg(2+)</name>
        <dbReference type="ChEBI" id="CHEBI:18420"/>
        <label>2</label>
    </ligand>
</feature>
<comment type="similarity">
    <text evidence="2 12 13">Belongs to the xylose isomerase family.</text>
</comment>
<keyword evidence="6 12" id="KW-0963">Cytoplasm</keyword>
<keyword evidence="12" id="KW-0460">Magnesium</keyword>
<dbReference type="GO" id="GO:0009045">
    <property type="term" value="F:xylose isomerase activity"/>
    <property type="evidence" value="ECO:0007669"/>
    <property type="project" value="UniProtKB-UniRule"/>
</dbReference>
<evidence type="ECO:0000256" key="8">
    <source>
        <dbReference type="ARBA" id="ARBA00022723"/>
    </source>
</evidence>
<name>A0A2U8E1S3_9BACT</name>
<dbReference type="AlphaFoldDB" id="A0A2U8E1S3"/>
<evidence type="ECO:0000256" key="9">
    <source>
        <dbReference type="ARBA" id="ARBA00023235"/>
    </source>
</evidence>
<comment type="subcellular location">
    <subcellularLocation>
        <location evidence="1 12 14">Cytoplasm</location>
    </subcellularLocation>
</comment>
<feature type="binding site" evidence="12">
    <location>
        <position position="298"/>
    </location>
    <ligand>
        <name>Mg(2+)</name>
        <dbReference type="ChEBI" id="CHEBI:18420"/>
        <label>1</label>
    </ligand>
</feature>
<evidence type="ECO:0000259" key="15">
    <source>
        <dbReference type="Pfam" id="PF01261"/>
    </source>
</evidence>
<dbReference type="Proteomes" id="UP000244896">
    <property type="component" value="Chromosome"/>
</dbReference>
<dbReference type="InterPro" id="IPR013022">
    <property type="entry name" value="Xyl_isomerase-like_TIM-brl"/>
</dbReference>
<dbReference type="FunFam" id="3.20.20.150:FF:000002">
    <property type="entry name" value="Xylose isomerase"/>
    <property type="match status" value="1"/>
</dbReference>
<keyword evidence="7 12" id="KW-0859">Xylose metabolism</keyword>
<dbReference type="GO" id="GO:0000287">
    <property type="term" value="F:magnesium ion binding"/>
    <property type="evidence" value="ECO:0007669"/>
    <property type="project" value="UniProtKB-UniRule"/>
</dbReference>
<protein>
    <recommendedName>
        <fullName evidence="5 12">Xylose isomerase</fullName>
        <ecNumber evidence="4 12">5.3.1.5</ecNumber>
    </recommendedName>
</protein>
<keyword evidence="8 12" id="KW-0479">Metal-binding</keyword>
<keyword evidence="9 12" id="KW-0413">Isomerase</keyword>
<accession>A0A2U8E1S3</accession>
<dbReference type="Pfam" id="PF01261">
    <property type="entry name" value="AP_endonuc_2"/>
    <property type="match status" value="1"/>
</dbReference>
<dbReference type="PANTHER" id="PTHR48408">
    <property type="match status" value="1"/>
</dbReference>
<keyword evidence="17" id="KW-1185">Reference proteome</keyword>
<evidence type="ECO:0000256" key="14">
    <source>
        <dbReference type="RuleBase" id="RU000610"/>
    </source>
</evidence>
<reference evidence="16 17" key="1">
    <citation type="journal article" date="2018" name="Syst. Appl. Microbiol.">
        <title>Ereboglobus luteus gen. nov. sp. nov. from cockroach guts, and new insights into the oxygen relationship of the genera Opitutus and Didymococcus (Verrucomicrobia: Opitutaceae).</title>
        <authorList>
            <person name="Tegtmeier D."/>
            <person name="Belitz A."/>
            <person name="Radek R."/>
            <person name="Heimerl T."/>
            <person name="Brune A."/>
        </authorList>
    </citation>
    <scope>NUCLEOTIDE SEQUENCE [LARGE SCALE GENOMIC DNA]</scope>
    <source>
        <strain evidence="16 17">Ho45</strain>
    </source>
</reference>
<dbReference type="GO" id="GO:0042732">
    <property type="term" value="P:D-xylose metabolic process"/>
    <property type="evidence" value="ECO:0007669"/>
    <property type="project" value="UniProtKB-UniRule"/>
</dbReference>
<evidence type="ECO:0000256" key="5">
    <source>
        <dbReference type="ARBA" id="ARBA00018232"/>
    </source>
</evidence>
<organism evidence="16 17">
    <name type="scientific">Ereboglobus luteus</name>
    <dbReference type="NCBI Taxonomy" id="1796921"/>
    <lineage>
        <taxon>Bacteria</taxon>
        <taxon>Pseudomonadati</taxon>
        <taxon>Verrucomicrobiota</taxon>
        <taxon>Opitutia</taxon>
        <taxon>Opitutales</taxon>
        <taxon>Opitutaceae</taxon>
        <taxon>Ereboglobus</taxon>
    </lineage>
</organism>
<dbReference type="EC" id="5.3.1.5" evidence="4 12"/>
<feature type="binding site" evidence="12">
    <location>
        <position position="309"/>
    </location>
    <ligand>
        <name>Mg(2+)</name>
        <dbReference type="ChEBI" id="CHEBI:18420"/>
        <label>2</label>
    </ligand>
</feature>
<dbReference type="PROSITE" id="PS51415">
    <property type="entry name" value="XYLOSE_ISOMERASE"/>
    <property type="match status" value="1"/>
</dbReference>
<evidence type="ECO:0000256" key="13">
    <source>
        <dbReference type="RuleBase" id="RU000609"/>
    </source>
</evidence>
<evidence type="ECO:0000256" key="6">
    <source>
        <dbReference type="ARBA" id="ARBA00022490"/>
    </source>
</evidence>
<feature type="domain" description="Xylose isomerase-like TIM barrel" evidence="15">
    <location>
        <begin position="126"/>
        <end position="284"/>
    </location>
</feature>
<dbReference type="EMBL" id="CP023004">
    <property type="protein sequence ID" value="AWI08760.1"/>
    <property type="molecule type" value="Genomic_DNA"/>
</dbReference>
<sequence>MKTKSYFPKIGTIAYEGPRGENPLAFKHYNPEEIIDGRSMSEHLRFSIAYWHAFRGAGVDMFGAGSINRPWEKGKDPVSVAKMRMDAAFEFFQKIRAPFWCYHDRDIAPEGSTLAQTNKNLDALVAHAAQLQKATGIRLLWGTANLFGNPRYMCGGATNPDAHVFAYAAAQVKKAMDTTLALGGENYVFWGGREGYETLLNTNLKREQDHLAAFMHMAVDYAKQIGFTGQFLIEPKPKEPTKHQYDFDVASGIAFLRTYKLDKYFKFNIETNHATLAGHTFEHEIEVAASAGMLGSIDANTGDTLLGWDTDQFSTDVHGLTLAMISILRAGGLGKGGLNFDAKLRRPSIDIKDLFYAHIGGMDAYALAFKIARKILADGKLCQFVADRYASYDSGYGKDIEKRKIGFVELEKLVLTKLGEPKPRSGRQEYLENLIMQYVTNGA</sequence>
<evidence type="ECO:0000256" key="3">
    <source>
        <dbReference type="ARBA" id="ARBA00011881"/>
    </source>
</evidence>
<dbReference type="Gene3D" id="3.20.20.150">
    <property type="entry name" value="Divalent-metal-dependent TIM barrel enzymes"/>
    <property type="match status" value="1"/>
</dbReference>
<dbReference type="HAMAP" id="MF_00455">
    <property type="entry name" value="Xylose_isom_A"/>
    <property type="match status" value="1"/>
</dbReference>
<evidence type="ECO:0000313" key="17">
    <source>
        <dbReference type="Proteomes" id="UP000244896"/>
    </source>
</evidence>
<dbReference type="InterPro" id="IPR036237">
    <property type="entry name" value="Xyl_isomerase-like_sf"/>
</dbReference>
<dbReference type="PRINTS" id="PR00688">
    <property type="entry name" value="XYLOSISMRASE"/>
</dbReference>
<evidence type="ECO:0000256" key="11">
    <source>
        <dbReference type="ARBA" id="ARBA00033659"/>
    </source>
</evidence>
<evidence type="ECO:0000256" key="4">
    <source>
        <dbReference type="ARBA" id="ARBA00011958"/>
    </source>
</evidence>
<dbReference type="PANTHER" id="PTHR48408:SF1">
    <property type="entry name" value="XYLOSE ISOMERASE"/>
    <property type="match status" value="1"/>
</dbReference>
<dbReference type="RefSeq" id="WP_108824570.1">
    <property type="nucleotide sequence ID" value="NZ_CP023004.1"/>
</dbReference>
<dbReference type="SUPFAM" id="SSF51658">
    <property type="entry name" value="Xylose isomerase-like"/>
    <property type="match status" value="1"/>
</dbReference>
<feature type="binding site" evidence="12">
    <location>
        <position position="341"/>
    </location>
    <ligand>
        <name>Mg(2+)</name>
        <dbReference type="ChEBI" id="CHEBI:18420"/>
        <label>1</label>
    </ligand>
</feature>
<dbReference type="InterPro" id="IPR013452">
    <property type="entry name" value="Xylose_isom_bac"/>
</dbReference>
<comment type="cofactor">
    <cofactor evidence="12">
        <name>Mg(2+)</name>
        <dbReference type="ChEBI" id="CHEBI:18420"/>
    </cofactor>
    <text evidence="12">Binds 2 magnesium ions per subunit.</text>
</comment>
<evidence type="ECO:0000313" key="16">
    <source>
        <dbReference type="EMBL" id="AWI08760.1"/>
    </source>
</evidence>
<dbReference type="InterPro" id="IPR001998">
    <property type="entry name" value="Xylose_isomerase"/>
</dbReference>
<feature type="binding site" evidence="12">
    <location>
        <position position="234"/>
    </location>
    <ligand>
        <name>Mg(2+)</name>
        <dbReference type="ChEBI" id="CHEBI:18420"/>
        <label>1</label>
    </ligand>
</feature>
<feature type="binding site" evidence="12">
    <location>
        <position position="273"/>
    </location>
    <ligand>
        <name>Mg(2+)</name>
        <dbReference type="ChEBI" id="CHEBI:18420"/>
        <label>2</label>
    </ligand>
</feature>
<proteinExistence type="inferred from homology"/>
<evidence type="ECO:0000256" key="10">
    <source>
        <dbReference type="ARBA" id="ARBA00023277"/>
    </source>
</evidence>
<dbReference type="KEGG" id="elut:CKA38_05375"/>
<evidence type="ECO:0000256" key="2">
    <source>
        <dbReference type="ARBA" id="ARBA00005765"/>
    </source>
</evidence>